<sequence length="113" mass="12171">MHEMSLCEGIRQVIEGQAEAHGFSRVAVVRLEIGRFAGVERAALDFAFDVVMRGGVADGARLEIIDLPGRATCFDCAAEVDLDDRLAPCPRCGGGRLLPVGGDEMRIKDLEVN</sequence>
<keyword evidence="1" id="KW-0479">Metal-binding</keyword>
<evidence type="ECO:0000256" key="1">
    <source>
        <dbReference type="HAMAP-Rule" id="MF_00213"/>
    </source>
</evidence>
<dbReference type="PATRIC" id="fig|121719.5.peg.1530"/>
<reference evidence="2 3" key="1">
    <citation type="submission" date="2015-10" db="EMBL/GenBank/DDBJ databases">
        <title>The world's first case of liver abscess caused by Pannonibacter phragmitetus.</title>
        <authorList>
            <person name="Ming D."/>
            <person name="Wang M."/>
            <person name="Zhou Y."/>
            <person name="Jiang T."/>
            <person name="Hu S."/>
        </authorList>
    </citation>
    <scope>NUCLEOTIDE SEQUENCE [LARGE SCALE GENOMIC DNA]</scope>
    <source>
        <strain evidence="2 3">31801</strain>
    </source>
</reference>
<protein>
    <recommendedName>
        <fullName evidence="1">Hydrogenase maturation factor HypA</fullName>
    </recommendedName>
</protein>
<dbReference type="GO" id="GO:0051604">
    <property type="term" value="P:protein maturation"/>
    <property type="evidence" value="ECO:0007669"/>
    <property type="project" value="InterPro"/>
</dbReference>
<keyword evidence="1" id="KW-0862">Zinc</keyword>
<dbReference type="STRING" id="121719.APZ00_13160"/>
<feature type="binding site" evidence="1">
    <location>
        <position position="73"/>
    </location>
    <ligand>
        <name>Zn(2+)</name>
        <dbReference type="ChEBI" id="CHEBI:29105"/>
    </ligand>
</feature>
<keyword evidence="1" id="KW-0533">Nickel</keyword>
<feature type="binding site" evidence="1">
    <location>
        <position position="92"/>
    </location>
    <ligand>
        <name>Zn(2+)</name>
        <dbReference type="ChEBI" id="CHEBI:29105"/>
    </ligand>
</feature>
<dbReference type="NCBIfam" id="TIGR00100">
    <property type="entry name" value="hypA"/>
    <property type="match status" value="1"/>
</dbReference>
<dbReference type="EMBL" id="CP013068">
    <property type="protein sequence ID" value="ALV27894.1"/>
    <property type="molecule type" value="Genomic_DNA"/>
</dbReference>
<dbReference type="RefSeq" id="WP_050474652.1">
    <property type="nucleotide sequence ID" value="NZ_CP013068.1"/>
</dbReference>
<dbReference type="PANTHER" id="PTHR34535">
    <property type="entry name" value="HYDROGENASE MATURATION FACTOR HYPA"/>
    <property type="match status" value="1"/>
</dbReference>
<evidence type="ECO:0000313" key="2">
    <source>
        <dbReference type="EMBL" id="ALV27894.1"/>
    </source>
</evidence>
<dbReference type="InterPro" id="IPR000688">
    <property type="entry name" value="HypA/HybF"/>
</dbReference>
<dbReference type="Gene3D" id="3.30.2320.80">
    <property type="match status" value="1"/>
</dbReference>
<dbReference type="HAMAP" id="MF_00213">
    <property type="entry name" value="HypA_HybF"/>
    <property type="match status" value="1"/>
</dbReference>
<keyword evidence="3" id="KW-1185">Reference proteome</keyword>
<dbReference type="GO" id="GO:0016151">
    <property type="term" value="F:nickel cation binding"/>
    <property type="evidence" value="ECO:0007669"/>
    <property type="project" value="UniProtKB-UniRule"/>
</dbReference>
<dbReference type="KEGG" id="pphr:APZ00_13160"/>
<dbReference type="Proteomes" id="UP000064921">
    <property type="component" value="Chromosome"/>
</dbReference>
<organism evidence="2 3">
    <name type="scientific">Pannonibacter phragmitetus</name>
    <dbReference type="NCBI Taxonomy" id="121719"/>
    <lineage>
        <taxon>Bacteria</taxon>
        <taxon>Pseudomonadati</taxon>
        <taxon>Pseudomonadota</taxon>
        <taxon>Alphaproteobacteria</taxon>
        <taxon>Hyphomicrobiales</taxon>
        <taxon>Stappiaceae</taxon>
        <taxon>Pannonibacter</taxon>
    </lineage>
</organism>
<gene>
    <name evidence="1" type="primary">hypA</name>
    <name evidence="2" type="ORF">APZ00_13160</name>
</gene>
<dbReference type="GO" id="GO:0008270">
    <property type="term" value="F:zinc ion binding"/>
    <property type="evidence" value="ECO:0007669"/>
    <property type="project" value="UniProtKB-UniRule"/>
</dbReference>
<dbReference type="Pfam" id="PF01155">
    <property type="entry name" value="HypA"/>
    <property type="match status" value="1"/>
</dbReference>
<feature type="binding site" evidence="1">
    <location>
        <position position="2"/>
    </location>
    <ligand>
        <name>Ni(2+)</name>
        <dbReference type="ChEBI" id="CHEBI:49786"/>
    </ligand>
</feature>
<evidence type="ECO:0000313" key="3">
    <source>
        <dbReference type="Proteomes" id="UP000064921"/>
    </source>
</evidence>
<dbReference type="AlphaFoldDB" id="A0A0L0IUP9"/>
<comment type="similarity">
    <text evidence="1">Belongs to the HypA/HybF family.</text>
</comment>
<proteinExistence type="inferred from homology"/>
<dbReference type="PANTHER" id="PTHR34535:SF3">
    <property type="entry name" value="HYDROGENASE MATURATION FACTOR HYPA"/>
    <property type="match status" value="1"/>
</dbReference>
<dbReference type="PIRSF" id="PIRSF004761">
    <property type="entry name" value="Hydrgn_mat_HypA"/>
    <property type="match status" value="1"/>
</dbReference>
<feature type="binding site" evidence="1">
    <location>
        <position position="89"/>
    </location>
    <ligand>
        <name>Zn(2+)</name>
        <dbReference type="ChEBI" id="CHEBI:29105"/>
    </ligand>
</feature>
<name>A0A0L0IUP9_9HYPH</name>
<accession>A0A0L0IUP9</accession>
<comment type="function">
    <text evidence="1">Involved in the maturation of [NiFe] hydrogenases. Required for nickel insertion into the metal center of the hydrogenase.</text>
</comment>
<feature type="binding site" evidence="1">
    <location>
        <position position="76"/>
    </location>
    <ligand>
        <name>Zn(2+)</name>
        <dbReference type="ChEBI" id="CHEBI:29105"/>
    </ligand>
</feature>